<evidence type="ECO:0000256" key="6">
    <source>
        <dbReference type="ARBA" id="ARBA00029833"/>
    </source>
</evidence>
<proteinExistence type="inferred from homology"/>
<keyword evidence="8" id="KW-1185">Reference proteome</keyword>
<evidence type="ECO:0000256" key="4">
    <source>
        <dbReference type="ARBA" id="ARBA00022786"/>
    </source>
</evidence>
<keyword evidence="3" id="KW-0808">Transferase</keyword>
<dbReference type="EMBL" id="JAHRHJ020000003">
    <property type="protein sequence ID" value="KAH9321099.1"/>
    <property type="molecule type" value="Genomic_DNA"/>
</dbReference>
<dbReference type="GO" id="GO:0061651">
    <property type="term" value="F:Atg12 conjugating enzyme activity"/>
    <property type="evidence" value="ECO:0007669"/>
    <property type="project" value="TreeGrafter"/>
</dbReference>
<dbReference type="PANTHER" id="PTHR14957:SF1">
    <property type="entry name" value="UBIQUITIN-LIKE-CONJUGATING ENZYME ATG10"/>
    <property type="match status" value="1"/>
</dbReference>
<evidence type="ECO:0000256" key="3">
    <source>
        <dbReference type="ARBA" id="ARBA00022679"/>
    </source>
</evidence>
<keyword evidence="4" id="KW-0833">Ubl conjugation pathway</keyword>
<gene>
    <name evidence="7" type="ORF">KI387_015738</name>
</gene>
<evidence type="ECO:0000313" key="8">
    <source>
        <dbReference type="Proteomes" id="UP000824469"/>
    </source>
</evidence>
<dbReference type="PANTHER" id="PTHR14957">
    <property type="entry name" value="UBIQUITIN-LIKE-CONJUGATING ENZYME ATG10"/>
    <property type="match status" value="1"/>
</dbReference>
<comment type="caution">
    <text evidence="7">The sequence shown here is derived from an EMBL/GenBank/DDBJ whole genome shotgun (WGS) entry which is preliminary data.</text>
</comment>
<protein>
    <recommendedName>
        <fullName evidence="2">Ubiquitin-like-conjugating enzyme ATG10</fullName>
    </recommendedName>
    <alternativeName>
        <fullName evidence="6">Autophagy-related protein 10</fullName>
    </alternativeName>
</protein>
<evidence type="ECO:0000256" key="2">
    <source>
        <dbReference type="ARBA" id="ARBA00021099"/>
    </source>
</evidence>
<feature type="non-terminal residue" evidence="7">
    <location>
        <position position="1"/>
    </location>
</feature>
<dbReference type="GO" id="GO:0005829">
    <property type="term" value="C:cytosol"/>
    <property type="evidence" value="ECO:0007669"/>
    <property type="project" value="TreeGrafter"/>
</dbReference>
<evidence type="ECO:0000256" key="1">
    <source>
        <dbReference type="ARBA" id="ARBA00005696"/>
    </source>
</evidence>
<dbReference type="InterPro" id="IPR007135">
    <property type="entry name" value="Atg3/Atg10"/>
</dbReference>
<evidence type="ECO:0000256" key="5">
    <source>
        <dbReference type="ARBA" id="ARBA00023006"/>
    </source>
</evidence>
<evidence type="ECO:0000313" key="7">
    <source>
        <dbReference type="EMBL" id="KAH9321099.1"/>
    </source>
</evidence>
<feature type="non-terminal residue" evidence="7">
    <location>
        <position position="106"/>
    </location>
</feature>
<sequence length="106" mass="12372">ENGYLSLEDISVHNLNEQYDVEEGDYELEQGEEPLDPATLMNSLHCEPHLYTLHIIYNHSYKVPMLLFRGHSIDGRLLELDDIKKDLPSHSCQLLEDSKWTFLTQE</sequence>
<dbReference type="GO" id="GO:0000045">
    <property type="term" value="P:autophagosome assembly"/>
    <property type="evidence" value="ECO:0007669"/>
    <property type="project" value="TreeGrafter"/>
</dbReference>
<dbReference type="Proteomes" id="UP000824469">
    <property type="component" value="Unassembled WGS sequence"/>
</dbReference>
<name>A0AA38GD28_TAXCH</name>
<comment type="similarity">
    <text evidence="1">Belongs to the ATG10 family.</text>
</comment>
<reference evidence="7 8" key="1">
    <citation type="journal article" date="2021" name="Nat. Plants">
        <title>The Taxus genome provides insights into paclitaxel biosynthesis.</title>
        <authorList>
            <person name="Xiong X."/>
            <person name="Gou J."/>
            <person name="Liao Q."/>
            <person name="Li Y."/>
            <person name="Zhou Q."/>
            <person name="Bi G."/>
            <person name="Li C."/>
            <person name="Du R."/>
            <person name="Wang X."/>
            <person name="Sun T."/>
            <person name="Guo L."/>
            <person name="Liang H."/>
            <person name="Lu P."/>
            <person name="Wu Y."/>
            <person name="Zhang Z."/>
            <person name="Ro D.K."/>
            <person name="Shang Y."/>
            <person name="Huang S."/>
            <person name="Yan J."/>
        </authorList>
    </citation>
    <scope>NUCLEOTIDE SEQUENCE [LARGE SCALE GENOMIC DNA]</scope>
    <source>
        <strain evidence="7">Ta-2019</strain>
    </source>
</reference>
<dbReference type="AlphaFoldDB" id="A0AA38GD28"/>
<dbReference type="Gene3D" id="3.30.1460.50">
    <property type="match status" value="1"/>
</dbReference>
<dbReference type="Pfam" id="PF03987">
    <property type="entry name" value="Autophagy_act_C"/>
    <property type="match status" value="1"/>
</dbReference>
<dbReference type="OMA" id="QEEHGEC"/>
<dbReference type="GO" id="GO:0000422">
    <property type="term" value="P:autophagy of mitochondrion"/>
    <property type="evidence" value="ECO:0007669"/>
    <property type="project" value="TreeGrafter"/>
</dbReference>
<keyword evidence="5" id="KW-0072">Autophagy</keyword>
<organism evidence="7 8">
    <name type="scientific">Taxus chinensis</name>
    <name type="common">Chinese yew</name>
    <name type="synonym">Taxus wallichiana var. chinensis</name>
    <dbReference type="NCBI Taxonomy" id="29808"/>
    <lineage>
        <taxon>Eukaryota</taxon>
        <taxon>Viridiplantae</taxon>
        <taxon>Streptophyta</taxon>
        <taxon>Embryophyta</taxon>
        <taxon>Tracheophyta</taxon>
        <taxon>Spermatophyta</taxon>
        <taxon>Pinopsida</taxon>
        <taxon>Pinidae</taxon>
        <taxon>Conifers II</taxon>
        <taxon>Cupressales</taxon>
        <taxon>Taxaceae</taxon>
        <taxon>Taxus</taxon>
    </lineage>
</organism>
<dbReference type="GO" id="GO:0032446">
    <property type="term" value="P:protein modification by small protein conjugation"/>
    <property type="evidence" value="ECO:0007669"/>
    <property type="project" value="TreeGrafter"/>
</dbReference>
<accession>A0AA38GD28</accession>